<dbReference type="AlphaFoldDB" id="A0A941IQ05"/>
<evidence type="ECO:0000313" key="1">
    <source>
        <dbReference type="EMBL" id="MBR7832453.1"/>
    </source>
</evidence>
<gene>
    <name evidence="1" type="ORF">KDL01_04245</name>
</gene>
<evidence type="ECO:0000313" key="2">
    <source>
        <dbReference type="Proteomes" id="UP000675781"/>
    </source>
</evidence>
<sequence>MTALSQPLGPFDTYAQATDAAAVLHVELDLLRLSGRTPNQVRMMQRGARRRYITKHLRAAHVELGQYDKAIVMWVASVADESPEVLVTILGWVLRSKGVKR</sequence>
<keyword evidence="2" id="KW-1185">Reference proteome</keyword>
<dbReference type="EMBL" id="JAGSOG010000011">
    <property type="protein sequence ID" value="MBR7832453.1"/>
    <property type="molecule type" value="Genomic_DNA"/>
</dbReference>
<protein>
    <submittedName>
        <fullName evidence="1">Uncharacterized protein</fullName>
    </submittedName>
</protein>
<accession>A0A941IQ05</accession>
<dbReference type="RefSeq" id="WP_212526978.1">
    <property type="nucleotide sequence ID" value="NZ_JAGSOG010000011.1"/>
</dbReference>
<proteinExistence type="predicted"/>
<comment type="caution">
    <text evidence="1">The sequence shown here is derived from an EMBL/GenBank/DDBJ whole genome shotgun (WGS) entry which is preliminary data.</text>
</comment>
<dbReference type="Proteomes" id="UP000675781">
    <property type="component" value="Unassembled WGS sequence"/>
</dbReference>
<organism evidence="1 2">
    <name type="scientific">Actinospica durhamensis</name>
    <dbReference type="NCBI Taxonomy" id="1508375"/>
    <lineage>
        <taxon>Bacteria</taxon>
        <taxon>Bacillati</taxon>
        <taxon>Actinomycetota</taxon>
        <taxon>Actinomycetes</taxon>
        <taxon>Catenulisporales</taxon>
        <taxon>Actinospicaceae</taxon>
        <taxon>Actinospica</taxon>
    </lineage>
</organism>
<reference evidence="1" key="1">
    <citation type="submission" date="2021-04" db="EMBL/GenBank/DDBJ databases">
        <title>Genome based classification of Actinospica acidithermotolerans sp. nov., an actinobacterium isolated from an Indonesian hot spring.</title>
        <authorList>
            <person name="Kusuma A.B."/>
            <person name="Putra K.E."/>
            <person name="Nafisah S."/>
            <person name="Loh J."/>
            <person name="Nouioui I."/>
            <person name="Goodfellow M."/>
        </authorList>
    </citation>
    <scope>NUCLEOTIDE SEQUENCE</scope>
    <source>
        <strain evidence="1">CSCA 57</strain>
    </source>
</reference>
<name>A0A941IQ05_9ACTN</name>